<dbReference type="GO" id="GO:0016787">
    <property type="term" value="F:hydrolase activity"/>
    <property type="evidence" value="ECO:0007669"/>
    <property type="project" value="UniProtKB-KW"/>
</dbReference>
<dbReference type="RefSeq" id="WP_025075498.1">
    <property type="nucleotide sequence ID" value="NZ_FQVD01000029.1"/>
</dbReference>
<keyword evidence="2" id="KW-0378">Hydrolase</keyword>
<feature type="modified residue" description="3-oxoalanine (Ser)" evidence="3">
    <location>
        <position position="79"/>
    </location>
</feature>
<dbReference type="OrthoDB" id="9765065at2"/>
<dbReference type="STRING" id="871325.SAMN05444349_12923"/>
<accession>A0A1M5DIZ5</accession>
<organism evidence="5 6">
    <name type="scientific">Bacteroides faecichinchillae</name>
    <dbReference type="NCBI Taxonomy" id="871325"/>
    <lineage>
        <taxon>Bacteria</taxon>
        <taxon>Pseudomonadati</taxon>
        <taxon>Bacteroidota</taxon>
        <taxon>Bacteroidia</taxon>
        <taxon>Bacteroidales</taxon>
        <taxon>Bacteroidaceae</taxon>
        <taxon>Bacteroides</taxon>
    </lineage>
</organism>
<dbReference type="InterPro" id="IPR000917">
    <property type="entry name" value="Sulfatase_N"/>
</dbReference>
<evidence type="ECO:0000313" key="5">
    <source>
        <dbReference type="EMBL" id="SHF66910.1"/>
    </source>
</evidence>
<dbReference type="InterPro" id="IPR024607">
    <property type="entry name" value="Sulfatase_CS"/>
</dbReference>
<protein>
    <submittedName>
        <fullName evidence="5">Arylsulfatase A</fullName>
    </submittedName>
</protein>
<dbReference type="SUPFAM" id="SSF53649">
    <property type="entry name" value="Alkaline phosphatase-like"/>
    <property type="match status" value="1"/>
</dbReference>
<keyword evidence="6" id="KW-1185">Reference proteome</keyword>
<sequence length="517" mass="57071">MKKEFYGILPLALTSCLVSQATPQEKQKDHPNVVFIYADDIGYGDLSCNGTKTIHTPNVERLAAMGIRFTNAHSAAATSTPSRYAMLTGEYAWRKAGTGIADGDAASIIRPERYTMADMFKDAGYRTGVVGKWHLGLGDKGGEQDWNKPLKPGTNDIGFEYSFIMAATGDRVPCVFVENDQVINLDPNDPLQVSYKKNFPGEPTGKDNPEMLKMHPSHGHNQSIVNGISRIGYMKGGKSALWQDDQIAETLTGKAVSFIEERKDTPFFLYFATQDAHVPRVPGAQFAGKSGMGPRGDCLLEFDWSVGEILNALERLGLDKNTLVILSSDNGPVVDDGYKDRAVELLGDHKPGGIYRGGKYSAYEAGTRIPCIWSWKNVIKPGIVSNALLCQIDWFATLAEILNVRLPEGAAPDSEPMLKAWTGKQKKGREWLVLQNAQNNLSVTDGVWKYLRPGKGPEYNKQVNIELGNSQEPQLYDLRKDPMEKNNLAGKKPELVKKMAEQLDKIVDGRYGLPLSR</sequence>
<dbReference type="PROSITE" id="PS00149">
    <property type="entry name" value="SULFATASE_2"/>
    <property type="match status" value="1"/>
</dbReference>
<dbReference type="PANTHER" id="PTHR43751">
    <property type="entry name" value="SULFATASE"/>
    <property type="match status" value="1"/>
</dbReference>
<comment type="similarity">
    <text evidence="1">Belongs to the sulfatase family.</text>
</comment>
<dbReference type="PANTHER" id="PTHR43751:SF6">
    <property type="entry name" value="N-ACETYLGALACTOSAMINE-6-O-SULFATASE"/>
    <property type="match status" value="1"/>
</dbReference>
<proteinExistence type="inferred from homology"/>
<gene>
    <name evidence="5" type="ORF">SAMN05444349_12923</name>
</gene>
<dbReference type="PROSITE" id="PS00523">
    <property type="entry name" value="SULFATASE_1"/>
    <property type="match status" value="1"/>
</dbReference>
<evidence type="ECO:0000259" key="4">
    <source>
        <dbReference type="Pfam" id="PF00884"/>
    </source>
</evidence>
<dbReference type="InterPro" id="IPR052701">
    <property type="entry name" value="GAG_Ulvan_Degrading_Sulfatases"/>
</dbReference>
<dbReference type="EMBL" id="FQVD01000029">
    <property type="protein sequence ID" value="SHF66910.1"/>
    <property type="molecule type" value="Genomic_DNA"/>
</dbReference>
<dbReference type="PROSITE" id="PS51257">
    <property type="entry name" value="PROKAR_LIPOPROTEIN"/>
    <property type="match status" value="1"/>
</dbReference>
<dbReference type="AlphaFoldDB" id="A0A1M5DIZ5"/>
<dbReference type="Proteomes" id="UP000184436">
    <property type="component" value="Unassembled WGS sequence"/>
</dbReference>
<dbReference type="Pfam" id="PF00884">
    <property type="entry name" value="Sulfatase"/>
    <property type="match status" value="1"/>
</dbReference>
<evidence type="ECO:0000256" key="2">
    <source>
        <dbReference type="ARBA" id="ARBA00022801"/>
    </source>
</evidence>
<name>A0A1M5DIZ5_9BACE</name>
<evidence type="ECO:0000256" key="1">
    <source>
        <dbReference type="ARBA" id="ARBA00008779"/>
    </source>
</evidence>
<dbReference type="InterPro" id="IPR017850">
    <property type="entry name" value="Alkaline_phosphatase_core_sf"/>
</dbReference>
<evidence type="ECO:0000313" key="6">
    <source>
        <dbReference type="Proteomes" id="UP000184436"/>
    </source>
</evidence>
<dbReference type="Gene3D" id="3.30.1120.10">
    <property type="match status" value="1"/>
</dbReference>
<dbReference type="CDD" id="cd16143">
    <property type="entry name" value="ARS_like"/>
    <property type="match status" value="1"/>
</dbReference>
<dbReference type="Gene3D" id="3.40.720.10">
    <property type="entry name" value="Alkaline Phosphatase, subunit A"/>
    <property type="match status" value="1"/>
</dbReference>
<feature type="domain" description="Sulfatase N-terminal" evidence="4">
    <location>
        <begin position="31"/>
        <end position="403"/>
    </location>
</feature>
<reference evidence="5 6" key="1">
    <citation type="submission" date="2016-11" db="EMBL/GenBank/DDBJ databases">
        <authorList>
            <person name="Jaros S."/>
            <person name="Januszkiewicz K."/>
            <person name="Wedrychowicz H."/>
        </authorList>
    </citation>
    <scope>NUCLEOTIDE SEQUENCE [LARGE SCALE GENOMIC DNA]</scope>
    <source>
        <strain evidence="5 6">DSM 26883</strain>
    </source>
</reference>
<evidence type="ECO:0000256" key="3">
    <source>
        <dbReference type="PIRSR" id="PIRSR600917-52"/>
    </source>
</evidence>
<comment type="PTM">
    <text evidence="3">The conversion to 3-oxoalanine (also known as C-formylglycine, FGly), of a serine or cysteine residue in prokaryotes and of a cysteine residue in eukaryotes, is critical for catalytic activity.</text>
</comment>